<organism evidence="2 3">
    <name type="scientific">Panicum virgatum</name>
    <name type="common">Blackwell switchgrass</name>
    <dbReference type="NCBI Taxonomy" id="38727"/>
    <lineage>
        <taxon>Eukaryota</taxon>
        <taxon>Viridiplantae</taxon>
        <taxon>Streptophyta</taxon>
        <taxon>Embryophyta</taxon>
        <taxon>Tracheophyta</taxon>
        <taxon>Spermatophyta</taxon>
        <taxon>Magnoliopsida</taxon>
        <taxon>Liliopsida</taxon>
        <taxon>Poales</taxon>
        <taxon>Poaceae</taxon>
        <taxon>PACMAD clade</taxon>
        <taxon>Panicoideae</taxon>
        <taxon>Panicodae</taxon>
        <taxon>Paniceae</taxon>
        <taxon>Panicinae</taxon>
        <taxon>Panicum</taxon>
        <taxon>Panicum sect. Hiantes</taxon>
    </lineage>
</organism>
<dbReference type="EMBL" id="CM029043">
    <property type="protein sequence ID" value="KAG2612425.1"/>
    <property type="molecule type" value="Genomic_DNA"/>
</dbReference>
<reference evidence="2" key="1">
    <citation type="submission" date="2020-05" db="EMBL/GenBank/DDBJ databases">
        <title>WGS assembly of Panicum virgatum.</title>
        <authorList>
            <person name="Lovell J.T."/>
            <person name="Jenkins J."/>
            <person name="Shu S."/>
            <person name="Juenger T.E."/>
            <person name="Schmutz J."/>
        </authorList>
    </citation>
    <scope>NUCLEOTIDE SEQUENCE</scope>
    <source>
        <strain evidence="2">AP13</strain>
    </source>
</reference>
<gene>
    <name evidence="2" type="ORF">PVAP13_4KG281235</name>
</gene>
<accession>A0A8T0TTG0</accession>
<keyword evidence="3" id="KW-1185">Reference proteome</keyword>
<evidence type="ECO:0000313" key="2">
    <source>
        <dbReference type="EMBL" id="KAG2612425.1"/>
    </source>
</evidence>
<comment type="caution">
    <text evidence="2">The sequence shown here is derived from an EMBL/GenBank/DDBJ whole genome shotgun (WGS) entry which is preliminary data.</text>
</comment>
<name>A0A8T0TTG0_PANVG</name>
<protein>
    <submittedName>
        <fullName evidence="2">Uncharacterized protein</fullName>
    </submittedName>
</protein>
<evidence type="ECO:0000313" key="3">
    <source>
        <dbReference type="Proteomes" id="UP000823388"/>
    </source>
</evidence>
<proteinExistence type="predicted"/>
<evidence type="ECO:0000256" key="1">
    <source>
        <dbReference type="SAM" id="MobiDB-lite"/>
    </source>
</evidence>
<dbReference type="AlphaFoldDB" id="A0A8T0TTG0"/>
<dbReference type="Proteomes" id="UP000823388">
    <property type="component" value="Chromosome 4K"/>
</dbReference>
<feature type="region of interest" description="Disordered" evidence="1">
    <location>
        <begin position="60"/>
        <end position="79"/>
    </location>
</feature>
<sequence length="79" mass="8295">MFTSSPRVAEADLVVLRRRRPPHGGLVGGVIVTVSLELGADAVDAAAIREMEVLEAAPPVAGEGPLATRPQVAEIRKQQ</sequence>